<dbReference type="Proteomes" id="UP001597229">
    <property type="component" value="Unassembled WGS sequence"/>
</dbReference>
<keyword evidence="2" id="KW-0812">Transmembrane</keyword>
<organism evidence="3 4">
    <name type="scientific">Nocardioides ginsengisoli</name>
    <dbReference type="NCBI Taxonomy" id="363868"/>
    <lineage>
        <taxon>Bacteria</taxon>
        <taxon>Bacillati</taxon>
        <taxon>Actinomycetota</taxon>
        <taxon>Actinomycetes</taxon>
        <taxon>Propionibacteriales</taxon>
        <taxon>Nocardioidaceae</taxon>
        <taxon>Nocardioides</taxon>
    </lineage>
</organism>
<feature type="transmembrane region" description="Helical" evidence="2">
    <location>
        <begin position="58"/>
        <end position="81"/>
    </location>
</feature>
<evidence type="ECO:0008006" key="5">
    <source>
        <dbReference type="Google" id="ProtNLM"/>
    </source>
</evidence>
<proteinExistence type="predicted"/>
<feature type="region of interest" description="Disordered" evidence="1">
    <location>
        <begin position="1"/>
        <end position="52"/>
    </location>
</feature>
<feature type="compositionally biased region" description="Low complexity" evidence="1">
    <location>
        <begin position="96"/>
        <end position="134"/>
    </location>
</feature>
<keyword evidence="2" id="KW-0472">Membrane</keyword>
<dbReference type="EMBL" id="JBHTLX010000023">
    <property type="protein sequence ID" value="MFD1250083.1"/>
    <property type="molecule type" value="Genomic_DNA"/>
</dbReference>
<dbReference type="RefSeq" id="WP_367919394.1">
    <property type="nucleotide sequence ID" value="NZ_BAABAC010000023.1"/>
</dbReference>
<sequence>MSDLPPPPSSPPPSSAPPSSPPPSSPPPGFPPPGFPPPPSSPRPGFPPPQPPRKGNGLWIALAVIGVLALVGIVVGLVLALTADGDGADRDGDGGTASPTPTVTTEATTEVTTETTDASPTSPTSPAKPGGTSTANAVPDEPGAVVQALLDSVFDGDCATAEDLVTDKYLTSEGRCTDDEIPSGYDEQVRYDVGKATITGTKATVPVQIEAFGDKSSSVITLIRVDGRWRVDAAD</sequence>
<name>A0ABW3W437_9ACTN</name>
<gene>
    <name evidence="3" type="ORF">ACFQ3F_19960</name>
</gene>
<keyword evidence="4" id="KW-1185">Reference proteome</keyword>
<protein>
    <recommendedName>
        <fullName evidence="5">DUF4878 domain-containing protein</fullName>
    </recommendedName>
</protein>
<keyword evidence="2" id="KW-1133">Transmembrane helix</keyword>
<reference evidence="4" key="1">
    <citation type="journal article" date="2019" name="Int. J. Syst. Evol. Microbiol.">
        <title>The Global Catalogue of Microorganisms (GCM) 10K type strain sequencing project: providing services to taxonomists for standard genome sequencing and annotation.</title>
        <authorList>
            <consortium name="The Broad Institute Genomics Platform"/>
            <consortium name="The Broad Institute Genome Sequencing Center for Infectious Disease"/>
            <person name="Wu L."/>
            <person name="Ma J."/>
        </authorList>
    </citation>
    <scope>NUCLEOTIDE SEQUENCE [LARGE SCALE GENOMIC DNA]</scope>
    <source>
        <strain evidence="4">CCUG 52478</strain>
    </source>
</reference>
<feature type="region of interest" description="Disordered" evidence="1">
    <location>
        <begin position="85"/>
        <end position="139"/>
    </location>
</feature>
<evidence type="ECO:0000256" key="1">
    <source>
        <dbReference type="SAM" id="MobiDB-lite"/>
    </source>
</evidence>
<accession>A0ABW3W437</accession>
<evidence type="ECO:0000256" key="2">
    <source>
        <dbReference type="SAM" id="Phobius"/>
    </source>
</evidence>
<comment type="caution">
    <text evidence="3">The sequence shown here is derived from an EMBL/GenBank/DDBJ whole genome shotgun (WGS) entry which is preliminary data.</text>
</comment>
<evidence type="ECO:0000313" key="4">
    <source>
        <dbReference type="Proteomes" id="UP001597229"/>
    </source>
</evidence>
<evidence type="ECO:0000313" key="3">
    <source>
        <dbReference type="EMBL" id="MFD1250083.1"/>
    </source>
</evidence>